<dbReference type="PANTHER" id="PTHR48439:SF1">
    <property type="entry name" value="HEMIMETHYLATED DNA-BINDING DOMAIN-CONTAINING PROTEIN"/>
    <property type="match status" value="1"/>
</dbReference>
<dbReference type="Gene3D" id="2.30.30.390">
    <property type="entry name" value="Hemimethylated DNA-binding domain"/>
    <property type="match status" value="1"/>
</dbReference>
<protein>
    <recommendedName>
        <fullName evidence="1">Hemimethylated DNA-binding domain-containing protein</fullName>
    </recommendedName>
</protein>
<organism evidence="2">
    <name type="scientific">marine metagenome</name>
    <dbReference type="NCBI Taxonomy" id="408172"/>
    <lineage>
        <taxon>unclassified sequences</taxon>
        <taxon>metagenomes</taxon>
        <taxon>ecological metagenomes</taxon>
    </lineage>
</organism>
<reference evidence="2" key="1">
    <citation type="submission" date="2018-05" db="EMBL/GenBank/DDBJ databases">
        <authorList>
            <person name="Lanie J.A."/>
            <person name="Ng W.-L."/>
            <person name="Kazmierczak K.M."/>
            <person name="Andrzejewski T.M."/>
            <person name="Davidsen T.M."/>
            <person name="Wayne K.J."/>
            <person name="Tettelin H."/>
            <person name="Glass J.I."/>
            <person name="Rusch D."/>
            <person name="Podicherti R."/>
            <person name="Tsui H.-C.T."/>
            <person name="Winkler M.E."/>
        </authorList>
    </citation>
    <scope>NUCLEOTIDE SEQUENCE</scope>
</reference>
<dbReference type="Pfam" id="PF08755">
    <property type="entry name" value="YccV-like"/>
    <property type="match status" value="1"/>
</dbReference>
<dbReference type="GO" id="GO:0003677">
    <property type="term" value="F:DNA binding"/>
    <property type="evidence" value="ECO:0007669"/>
    <property type="project" value="InterPro"/>
</dbReference>
<dbReference type="AlphaFoldDB" id="A0A382GT78"/>
<gene>
    <name evidence="2" type="ORF">METZ01_LOCUS230909</name>
</gene>
<dbReference type="PANTHER" id="PTHR48439">
    <property type="entry name" value="HEMIMETHYLATED DNA-BINDING DOMAIN-CONTAINING PROTEIN"/>
    <property type="match status" value="1"/>
</dbReference>
<dbReference type="InterPro" id="IPR053189">
    <property type="entry name" value="Clp_protease_adapter_ClpF"/>
</dbReference>
<dbReference type="EMBL" id="UINC01057178">
    <property type="protein sequence ID" value="SVB78055.1"/>
    <property type="molecule type" value="Genomic_DNA"/>
</dbReference>
<dbReference type="SMART" id="SM00992">
    <property type="entry name" value="YccV-like"/>
    <property type="match status" value="1"/>
</dbReference>
<dbReference type="SUPFAM" id="SSF141255">
    <property type="entry name" value="YccV-like"/>
    <property type="match status" value="1"/>
</dbReference>
<dbReference type="NCBIfam" id="TIGR02097">
    <property type="entry name" value="yccV"/>
    <property type="match status" value="1"/>
</dbReference>
<evidence type="ECO:0000259" key="1">
    <source>
        <dbReference type="SMART" id="SM00992"/>
    </source>
</evidence>
<proteinExistence type="predicted"/>
<name>A0A382GT78_9ZZZZ</name>
<sequence>MSTMGAVFSIGQQITHQRFAYRGLVYGVDPVFLGSNQWYEKMALSKPPKNAPWYHVLVHEADHTTYVAQRNLVAYAGEGQIDHPMLASYFDGFENGRYLAISGSRS</sequence>
<evidence type="ECO:0000313" key="2">
    <source>
        <dbReference type="EMBL" id="SVB78055.1"/>
    </source>
</evidence>
<accession>A0A382GT78</accession>
<dbReference type="InterPro" id="IPR036623">
    <property type="entry name" value="Hemimethylated_DNA-bd_sf"/>
</dbReference>
<feature type="domain" description="Hemimethylated DNA-binding" evidence="1">
    <location>
        <begin position="5"/>
        <end position="101"/>
    </location>
</feature>
<dbReference type="InterPro" id="IPR011722">
    <property type="entry name" value="Hemimethylated_DNA-bd_dom"/>
</dbReference>